<dbReference type="Pfam" id="PF00107">
    <property type="entry name" value="ADH_zinc_N"/>
    <property type="match status" value="1"/>
</dbReference>
<dbReference type="PANTHER" id="PTHR48106">
    <property type="entry name" value="QUINONE OXIDOREDUCTASE PIG3-RELATED"/>
    <property type="match status" value="1"/>
</dbReference>
<keyword evidence="5" id="KW-1185">Reference proteome</keyword>
<organism evidence="4 5">
    <name type="scientific">Paenibacillus konkukensis</name>
    <dbReference type="NCBI Taxonomy" id="2020716"/>
    <lineage>
        <taxon>Bacteria</taxon>
        <taxon>Bacillati</taxon>
        <taxon>Bacillota</taxon>
        <taxon>Bacilli</taxon>
        <taxon>Bacillales</taxon>
        <taxon>Paenibacillaceae</taxon>
        <taxon>Paenibacillus</taxon>
    </lineage>
</organism>
<evidence type="ECO:0000259" key="3">
    <source>
        <dbReference type="SMART" id="SM00829"/>
    </source>
</evidence>
<evidence type="ECO:0000313" key="5">
    <source>
        <dbReference type="Proteomes" id="UP001057134"/>
    </source>
</evidence>
<keyword evidence="1" id="KW-0521">NADP</keyword>
<keyword evidence="2 4" id="KW-0560">Oxidoreductase</keyword>
<sequence length="346" mass="37525">MARRAECYVEKSRGPMSDIPEVYIMKALMFERFGGPEVLYYAEAPDPPMKPGTALVRMKAAGLNFADIYRRRGGYYLAGDPPYILGYEGAGIVEQVSSDLDGIRAGDRVAFADVPFANAELVSAPADRLIPLPYDISFEQAAAILLQGLTAHYLVHDSYHVRPGDDVVIHAAAGGVGQLLIQMSKNKGARVAGITSSNAKREAALKAGADEVLFYDDDWVHDVIGWSQSGCGANVVYDSIGSTLMNSFAAVQTKGTVVFFGMAGGDPPNIDPRMLMDSSKSLVGGDLWNHLTTRNQRLERAETLFADLRMGRLELEEPKQFALEDGEAAHRLLEGRGNTGKILLIP</sequence>
<dbReference type="SUPFAM" id="SSF50129">
    <property type="entry name" value="GroES-like"/>
    <property type="match status" value="1"/>
</dbReference>
<dbReference type="InterPro" id="IPR013154">
    <property type="entry name" value="ADH-like_N"/>
</dbReference>
<name>A0ABY4RPD1_9BACL</name>
<dbReference type="InterPro" id="IPR011032">
    <property type="entry name" value="GroES-like_sf"/>
</dbReference>
<dbReference type="CDD" id="cd05286">
    <property type="entry name" value="QOR2"/>
    <property type="match status" value="1"/>
</dbReference>
<evidence type="ECO:0000256" key="2">
    <source>
        <dbReference type="ARBA" id="ARBA00023002"/>
    </source>
</evidence>
<dbReference type="SUPFAM" id="SSF51735">
    <property type="entry name" value="NAD(P)-binding Rossmann-fold domains"/>
    <property type="match status" value="1"/>
</dbReference>
<dbReference type="InterPro" id="IPR036291">
    <property type="entry name" value="NAD(P)-bd_dom_sf"/>
</dbReference>
<dbReference type="InterPro" id="IPR013149">
    <property type="entry name" value="ADH-like_C"/>
</dbReference>
<evidence type="ECO:0000256" key="1">
    <source>
        <dbReference type="ARBA" id="ARBA00022857"/>
    </source>
</evidence>
<dbReference type="EC" id="1.6.5.5" evidence="4"/>
<dbReference type="SMART" id="SM00829">
    <property type="entry name" value="PKS_ER"/>
    <property type="match status" value="1"/>
</dbReference>
<dbReference type="Gene3D" id="3.40.50.720">
    <property type="entry name" value="NAD(P)-binding Rossmann-like Domain"/>
    <property type="match status" value="1"/>
</dbReference>
<dbReference type="InterPro" id="IPR020843">
    <property type="entry name" value="ER"/>
</dbReference>
<dbReference type="GO" id="GO:0003960">
    <property type="term" value="F:quinone reductase (NADPH) activity"/>
    <property type="evidence" value="ECO:0007669"/>
    <property type="project" value="UniProtKB-EC"/>
</dbReference>
<gene>
    <name evidence="4" type="primary">qorA</name>
    <name evidence="4" type="ORF">SK3146_02448</name>
</gene>
<proteinExistence type="predicted"/>
<reference evidence="4" key="1">
    <citation type="submission" date="2018-02" db="EMBL/GenBank/DDBJ databases">
        <authorList>
            <person name="Kim S.-K."/>
            <person name="Jung H.-I."/>
            <person name="Lee S.-W."/>
        </authorList>
    </citation>
    <scope>NUCLEOTIDE SEQUENCE</scope>
    <source>
        <strain evidence="4">SK3146</strain>
    </source>
</reference>
<accession>A0ABY4RPD1</accession>
<dbReference type="Gene3D" id="3.90.180.10">
    <property type="entry name" value="Medium-chain alcohol dehydrogenases, catalytic domain"/>
    <property type="match status" value="1"/>
</dbReference>
<dbReference type="InterPro" id="IPR047618">
    <property type="entry name" value="QOR-like"/>
</dbReference>
<feature type="domain" description="Enoyl reductase (ER)" evidence="3">
    <location>
        <begin position="34"/>
        <end position="344"/>
    </location>
</feature>
<dbReference type="PANTHER" id="PTHR48106:SF13">
    <property type="entry name" value="QUINONE OXIDOREDUCTASE-RELATED"/>
    <property type="match status" value="1"/>
</dbReference>
<dbReference type="EMBL" id="CP027059">
    <property type="protein sequence ID" value="UQZ83264.1"/>
    <property type="molecule type" value="Genomic_DNA"/>
</dbReference>
<dbReference type="Proteomes" id="UP001057134">
    <property type="component" value="Chromosome"/>
</dbReference>
<dbReference type="Pfam" id="PF08240">
    <property type="entry name" value="ADH_N"/>
    <property type="match status" value="1"/>
</dbReference>
<protein>
    <submittedName>
        <fullName evidence="4">Quinone oxidoreductase 1</fullName>
        <ecNumber evidence="4">1.6.5.5</ecNumber>
    </submittedName>
</protein>
<evidence type="ECO:0000313" key="4">
    <source>
        <dbReference type="EMBL" id="UQZ83264.1"/>
    </source>
</evidence>
<reference evidence="4" key="2">
    <citation type="journal article" date="2021" name="J Anim Sci Technol">
        <title>Complete genome sequence of Paenibacillus konkukensis sp. nov. SK3146 as a potential probiotic strain.</title>
        <authorList>
            <person name="Jung H.I."/>
            <person name="Park S."/>
            <person name="Niu K.M."/>
            <person name="Lee S.W."/>
            <person name="Kothari D."/>
            <person name="Yi K.J."/>
            <person name="Kim S.K."/>
        </authorList>
    </citation>
    <scope>NUCLEOTIDE SEQUENCE</scope>
    <source>
        <strain evidence="4">SK3146</strain>
    </source>
</reference>